<evidence type="ECO:0000313" key="3">
    <source>
        <dbReference type="Proteomes" id="UP001487740"/>
    </source>
</evidence>
<dbReference type="EMBL" id="JARAKH010000045">
    <property type="protein sequence ID" value="KAK8378388.1"/>
    <property type="molecule type" value="Genomic_DNA"/>
</dbReference>
<reference evidence="2 3" key="1">
    <citation type="submission" date="2023-03" db="EMBL/GenBank/DDBJ databases">
        <title>High-quality genome of Scylla paramamosain provides insights in environmental adaptation.</title>
        <authorList>
            <person name="Zhang L."/>
        </authorList>
    </citation>
    <scope>NUCLEOTIDE SEQUENCE [LARGE SCALE GENOMIC DNA]</scope>
    <source>
        <strain evidence="2">LZ_2023a</strain>
        <tissue evidence="2">Muscle</tissue>
    </source>
</reference>
<evidence type="ECO:0000256" key="1">
    <source>
        <dbReference type="SAM" id="MobiDB-lite"/>
    </source>
</evidence>
<name>A0AAW0SSN0_SCYPA</name>
<feature type="compositionally biased region" description="Acidic residues" evidence="1">
    <location>
        <begin position="12"/>
        <end position="21"/>
    </location>
</feature>
<accession>A0AAW0SSN0</accession>
<protein>
    <submittedName>
        <fullName evidence="2">Uncharacterized protein</fullName>
    </submittedName>
</protein>
<organism evidence="2 3">
    <name type="scientific">Scylla paramamosain</name>
    <name type="common">Mud crab</name>
    <dbReference type="NCBI Taxonomy" id="85552"/>
    <lineage>
        <taxon>Eukaryota</taxon>
        <taxon>Metazoa</taxon>
        <taxon>Ecdysozoa</taxon>
        <taxon>Arthropoda</taxon>
        <taxon>Crustacea</taxon>
        <taxon>Multicrustacea</taxon>
        <taxon>Malacostraca</taxon>
        <taxon>Eumalacostraca</taxon>
        <taxon>Eucarida</taxon>
        <taxon>Decapoda</taxon>
        <taxon>Pleocyemata</taxon>
        <taxon>Brachyura</taxon>
        <taxon>Eubrachyura</taxon>
        <taxon>Portunoidea</taxon>
        <taxon>Portunidae</taxon>
        <taxon>Portuninae</taxon>
        <taxon>Scylla</taxon>
    </lineage>
</organism>
<dbReference type="AlphaFoldDB" id="A0AAW0SSN0"/>
<sequence length="136" mass="15632">MKRQLFWMAEEGGGEEEEEEMVKEKGFVGERRGGGGGGEEEVVVMVMVKEKEEEEEGDRKWRRKCDLSCDTSGLCYFIAPEVFCIIEDRFTTINRTRPDLNLPATGFLKLLALKASLREVEEEGEEEDEEEETRET</sequence>
<dbReference type="Proteomes" id="UP001487740">
    <property type="component" value="Unassembled WGS sequence"/>
</dbReference>
<evidence type="ECO:0000313" key="2">
    <source>
        <dbReference type="EMBL" id="KAK8378388.1"/>
    </source>
</evidence>
<keyword evidence="3" id="KW-1185">Reference proteome</keyword>
<comment type="caution">
    <text evidence="2">The sequence shown here is derived from an EMBL/GenBank/DDBJ whole genome shotgun (WGS) entry which is preliminary data.</text>
</comment>
<feature type="region of interest" description="Disordered" evidence="1">
    <location>
        <begin position="1"/>
        <end position="22"/>
    </location>
</feature>
<gene>
    <name evidence="2" type="ORF">O3P69_011103</name>
</gene>
<proteinExistence type="predicted"/>